<comment type="caution">
    <text evidence="2">The sequence shown here is derived from an EMBL/GenBank/DDBJ whole genome shotgun (WGS) entry which is preliminary data.</text>
</comment>
<evidence type="ECO:0000313" key="2">
    <source>
        <dbReference type="EMBL" id="KAK2078029.1"/>
    </source>
</evidence>
<feature type="region of interest" description="Disordered" evidence="1">
    <location>
        <begin position="26"/>
        <end position="55"/>
    </location>
</feature>
<organism evidence="2 3">
    <name type="scientific">Prototheca wickerhamii</name>
    <dbReference type="NCBI Taxonomy" id="3111"/>
    <lineage>
        <taxon>Eukaryota</taxon>
        <taxon>Viridiplantae</taxon>
        <taxon>Chlorophyta</taxon>
        <taxon>core chlorophytes</taxon>
        <taxon>Trebouxiophyceae</taxon>
        <taxon>Chlorellales</taxon>
        <taxon>Chlorellaceae</taxon>
        <taxon>Prototheca</taxon>
    </lineage>
</organism>
<sequence>MHLWHLEADTGLKSLCAGRVWRSRQQWDANPASPPSPRLGQGSEQACSSSSSSVPCVTGLSRKRLEDDLISPLVMRKVPRRVDLNSPTSLLRTLSICPQGSRMMPRA</sequence>
<reference evidence="2" key="1">
    <citation type="submission" date="2021-01" db="EMBL/GenBank/DDBJ databases">
        <authorList>
            <person name="Eckstrom K.M.E."/>
        </authorList>
    </citation>
    <scope>NUCLEOTIDE SEQUENCE</scope>
    <source>
        <strain evidence="2">UVCC 0001</strain>
    </source>
</reference>
<proteinExistence type="predicted"/>
<accession>A0AAD9MH59</accession>
<protein>
    <submittedName>
        <fullName evidence="2">Uncharacterized protein</fullName>
    </submittedName>
</protein>
<dbReference type="EMBL" id="JASFZW010000005">
    <property type="protein sequence ID" value="KAK2078029.1"/>
    <property type="molecule type" value="Genomic_DNA"/>
</dbReference>
<name>A0AAD9MH59_PROWI</name>
<dbReference type="Proteomes" id="UP001255856">
    <property type="component" value="Unassembled WGS sequence"/>
</dbReference>
<evidence type="ECO:0000313" key="3">
    <source>
        <dbReference type="Proteomes" id="UP001255856"/>
    </source>
</evidence>
<gene>
    <name evidence="2" type="ORF">QBZ16_003897</name>
</gene>
<keyword evidence="3" id="KW-1185">Reference proteome</keyword>
<dbReference type="AlphaFoldDB" id="A0AAD9MH59"/>
<evidence type="ECO:0000256" key="1">
    <source>
        <dbReference type="SAM" id="MobiDB-lite"/>
    </source>
</evidence>